<dbReference type="PRINTS" id="PR01438">
    <property type="entry name" value="UNVRSLSTRESS"/>
</dbReference>
<protein>
    <submittedName>
        <fullName evidence="3">UspA domain-containing protein</fullName>
    </submittedName>
</protein>
<dbReference type="SUPFAM" id="SSF52402">
    <property type="entry name" value="Adenine nucleotide alpha hydrolases-like"/>
    <property type="match status" value="2"/>
</dbReference>
<dbReference type="CDD" id="cd00293">
    <property type="entry name" value="USP-like"/>
    <property type="match status" value="1"/>
</dbReference>
<dbReference type="KEGG" id="rsi:Runsl_2924"/>
<evidence type="ECO:0000313" key="4">
    <source>
        <dbReference type="Proteomes" id="UP000000493"/>
    </source>
</evidence>
<dbReference type="PANTHER" id="PTHR46268:SF6">
    <property type="entry name" value="UNIVERSAL STRESS PROTEIN UP12"/>
    <property type="match status" value="1"/>
</dbReference>
<dbReference type="InterPro" id="IPR006016">
    <property type="entry name" value="UspA"/>
</dbReference>
<dbReference type="InterPro" id="IPR014729">
    <property type="entry name" value="Rossmann-like_a/b/a_fold"/>
</dbReference>
<feature type="domain" description="UspA" evidence="2">
    <location>
        <begin position="7"/>
        <end position="147"/>
    </location>
</feature>
<evidence type="ECO:0000256" key="1">
    <source>
        <dbReference type="ARBA" id="ARBA00008791"/>
    </source>
</evidence>
<accession>A0A7U3ZLE0</accession>
<sequence>MEKAVINKILVPLDYSETSGNALTLAVDLSRRYNASIHLLHIVKSYQCISISENGLLIDFSKEAIKAAERKRLRRLADEVTDNQSHACTVECCVGNDTSNVIVEATVANESDLIIMGQGTSGIMDFFRSSETYDVVKAAPCPVLTIPAHWQAGKFKKILFPVRSVEGALEKYELTKRLILDNNAQLTVLGLYNEETPQKDEDLTELLSTLEHQLQQDKIKAGIELVNTDEAADRVLFKSRQAEADLIIITADYEQTAGGFFVDPYARQIIDQATVPVLAIRPQPFVVHMQPMHSSQTAMA</sequence>
<dbReference type="Proteomes" id="UP000000493">
    <property type="component" value="Chromosome"/>
</dbReference>
<dbReference type="Pfam" id="PF00582">
    <property type="entry name" value="Usp"/>
    <property type="match status" value="1"/>
</dbReference>
<dbReference type="AlphaFoldDB" id="A0A7U3ZLE0"/>
<organism evidence="3 4">
    <name type="scientific">Runella slithyformis (strain ATCC 29530 / DSM 19594 / LMG 11500 / NCIMB 11436 / LSU 4)</name>
    <dbReference type="NCBI Taxonomy" id="761193"/>
    <lineage>
        <taxon>Bacteria</taxon>
        <taxon>Pseudomonadati</taxon>
        <taxon>Bacteroidota</taxon>
        <taxon>Cytophagia</taxon>
        <taxon>Cytophagales</taxon>
        <taxon>Spirosomataceae</taxon>
        <taxon>Runella</taxon>
    </lineage>
</organism>
<keyword evidence="4" id="KW-1185">Reference proteome</keyword>
<evidence type="ECO:0000313" key="3">
    <source>
        <dbReference type="EMBL" id="AEI49312.1"/>
    </source>
</evidence>
<dbReference type="PANTHER" id="PTHR46268">
    <property type="entry name" value="STRESS RESPONSE PROTEIN NHAX"/>
    <property type="match status" value="1"/>
</dbReference>
<reference evidence="4" key="1">
    <citation type="submission" date="2011-06" db="EMBL/GenBank/DDBJ databases">
        <title>The complete genome of chromosome of Runella slithyformis DSM 19594.</title>
        <authorList>
            <consortium name="US DOE Joint Genome Institute (JGI-PGF)"/>
            <person name="Lucas S."/>
            <person name="Han J."/>
            <person name="Lapidus A."/>
            <person name="Bruce D."/>
            <person name="Goodwin L."/>
            <person name="Pitluck S."/>
            <person name="Peters L."/>
            <person name="Kyrpides N."/>
            <person name="Mavromatis K."/>
            <person name="Ivanova N."/>
            <person name="Ovchinnikova G."/>
            <person name="Zhang X."/>
            <person name="Misra M."/>
            <person name="Detter J.C."/>
            <person name="Tapia R."/>
            <person name="Han C."/>
            <person name="Land M."/>
            <person name="Hauser L."/>
            <person name="Markowitz V."/>
            <person name="Cheng J.-F."/>
            <person name="Hugenholtz P."/>
            <person name="Woyke T."/>
            <person name="Wu D."/>
            <person name="Tindall B."/>
            <person name="Faehrich R."/>
            <person name="Brambilla E."/>
            <person name="Klenk H.-P."/>
            <person name="Eisen J.A."/>
        </authorList>
    </citation>
    <scope>NUCLEOTIDE SEQUENCE [LARGE SCALE GENOMIC DNA]</scope>
    <source>
        <strain evidence="4">ATCC 29530 / DSM 19594 / LMG 11500 / NCIMB 11436 / LSU 4</strain>
    </source>
</reference>
<dbReference type="EMBL" id="CP002859">
    <property type="protein sequence ID" value="AEI49312.1"/>
    <property type="molecule type" value="Genomic_DNA"/>
</dbReference>
<dbReference type="RefSeq" id="WP_013928621.1">
    <property type="nucleotide sequence ID" value="NC_015703.1"/>
</dbReference>
<evidence type="ECO:0000259" key="2">
    <source>
        <dbReference type="Pfam" id="PF00582"/>
    </source>
</evidence>
<comment type="similarity">
    <text evidence="1">Belongs to the universal stress protein A family.</text>
</comment>
<dbReference type="Gene3D" id="3.40.50.620">
    <property type="entry name" value="HUPs"/>
    <property type="match status" value="2"/>
</dbReference>
<reference evidence="3 4" key="2">
    <citation type="journal article" date="2012" name="Stand. Genomic Sci.">
        <title>Complete genome sequence of the aquatic bacterium Runella slithyformis type strain (LSU 4(T)).</title>
        <authorList>
            <person name="Copeland A."/>
            <person name="Zhang X."/>
            <person name="Misra M."/>
            <person name="Lapidus A."/>
            <person name="Nolan M."/>
            <person name="Lucas S."/>
            <person name="Deshpande S."/>
            <person name="Cheng J.F."/>
            <person name="Tapia R."/>
            <person name="Goodwin L.A."/>
            <person name="Pitluck S."/>
            <person name="Liolios K."/>
            <person name="Pagani I."/>
            <person name="Ivanova N."/>
            <person name="Mikhailova N."/>
            <person name="Pati A."/>
            <person name="Chen A."/>
            <person name="Palaniappan K."/>
            <person name="Land M."/>
            <person name="Hauser L."/>
            <person name="Pan C."/>
            <person name="Jeffries C.D."/>
            <person name="Detter J.C."/>
            <person name="Brambilla E.M."/>
            <person name="Rohde M."/>
            <person name="Djao O.D."/>
            <person name="Goker M."/>
            <person name="Sikorski J."/>
            <person name="Tindall B.J."/>
            <person name="Woyke T."/>
            <person name="Bristow J."/>
            <person name="Eisen J.A."/>
            <person name="Markowitz V."/>
            <person name="Hugenholtz P."/>
            <person name="Kyrpides N.C."/>
            <person name="Klenk H.P."/>
            <person name="Mavromatis K."/>
        </authorList>
    </citation>
    <scope>NUCLEOTIDE SEQUENCE [LARGE SCALE GENOMIC DNA]</scope>
    <source>
        <strain evidence="4">ATCC 29530 / DSM 19594 / LMG 11500 / NCIMB 11436 / LSU 4</strain>
    </source>
</reference>
<gene>
    <name evidence="3" type="ordered locus">Runsl_2924</name>
</gene>
<name>A0A7U3ZLE0_RUNSL</name>
<proteinExistence type="inferred from homology"/>
<dbReference type="InterPro" id="IPR006015">
    <property type="entry name" value="Universal_stress_UspA"/>
</dbReference>